<evidence type="ECO:0000256" key="2">
    <source>
        <dbReference type="ARBA" id="ARBA00051635"/>
    </source>
</evidence>
<dbReference type="OrthoDB" id="9791723at2"/>
<dbReference type="EC" id="5.1.99.5" evidence="3"/>
<dbReference type="PANTHER" id="PTHR28047:SF5">
    <property type="entry name" value="PROTEIN DCG1"/>
    <property type="match status" value="1"/>
</dbReference>
<gene>
    <name evidence="7" type="ORF">UN63_10380</name>
</gene>
<dbReference type="RefSeq" id="WP_104486694.1">
    <property type="nucleotide sequence ID" value="NZ_BMYB01000008.1"/>
</dbReference>
<dbReference type="InterPro" id="IPR052186">
    <property type="entry name" value="Hydantoin_racemase-like"/>
</dbReference>
<comment type="similarity">
    <text evidence="1">Belongs to the HyuE racemase family.</text>
</comment>
<accession>A0A2P5TL85</accession>
<evidence type="ECO:0000256" key="4">
    <source>
        <dbReference type="ARBA" id="ARBA00067972"/>
    </source>
</evidence>
<dbReference type="GO" id="GO:0047661">
    <property type="term" value="F:amino-acid racemase activity"/>
    <property type="evidence" value="ECO:0007669"/>
    <property type="project" value="InterPro"/>
</dbReference>
<comment type="catalytic activity">
    <reaction evidence="5">
        <text>D-5-benzylhydantoin = L-5-benzylhydantoin</text>
        <dbReference type="Rhea" id="RHEA:83991"/>
        <dbReference type="ChEBI" id="CHEBI:176864"/>
        <dbReference type="ChEBI" id="CHEBI:233540"/>
    </reaction>
</comment>
<dbReference type="Proteomes" id="UP000242231">
    <property type="component" value="Unassembled WGS sequence"/>
</dbReference>
<comment type="caution">
    <text evidence="7">The sequence shown here is derived from an EMBL/GenBank/DDBJ whole genome shotgun (WGS) entry which is preliminary data.</text>
</comment>
<comment type="catalytic activity">
    <reaction evidence="6">
        <text>D-5-isobutylhydantoin = L-5-isobutylhydantoin</text>
        <dbReference type="Rhea" id="RHEA:84231"/>
        <dbReference type="ChEBI" id="CHEBI:233609"/>
        <dbReference type="ChEBI" id="CHEBI:233610"/>
    </reaction>
</comment>
<comment type="catalytic activity">
    <reaction evidence="2">
        <text>a D-5-monosubstituted hydantoin = a L-5-monosubstituted hydantoin</text>
        <dbReference type="Rhea" id="RHEA:46624"/>
        <dbReference type="ChEBI" id="CHEBI:86339"/>
        <dbReference type="ChEBI" id="CHEBI:86340"/>
        <dbReference type="EC" id="5.1.99.5"/>
    </reaction>
</comment>
<reference evidence="8" key="1">
    <citation type="submission" date="2016-11" db="EMBL/GenBank/DDBJ databases">
        <authorList>
            <person name="Sisinthy S."/>
            <person name="Ara S."/>
            <person name="Gundlapally S.R."/>
        </authorList>
    </citation>
    <scope>NUCLEOTIDE SEQUENCE [LARGE SCALE GENOMIC DNA]</scope>
    <source>
        <strain evidence="8">V1-41</strain>
    </source>
</reference>
<evidence type="ECO:0000256" key="6">
    <source>
        <dbReference type="ARBA" id="ARBA00093234"/>
    </source>
</evidence>
<sequence>MRIKIINPNTTQSFTDALQKLADKVARPDTDILAVSPASGPASIESFYDEALSVPGVLEEIAKGDREENIDAYVLACFGDPGLYAARELTDKPVLGIAEAAFHMAVLSGACFSVVTTAPRVRFMTEHLVSRYGFGEQCKKIRTTPMRVLDLANSPDEAIAKVVAECVRAREEDHAEAIVLGCAGMSQYREYIEQEIGIPVIDGTVAAVKLCEAMVDMKLGTSKVLTFNWPRPEMAHPGRQLNIA</sequence>
<dbReference type="Gene3D" id="3.40.50.12500">
    <property type="match status" value="1"/>
</dbReference>
<evidence type="ECO:0000256" key="5">
    <source>
        <dbReference type="ARBA" id="ARBA00093199"/>
    </source>
</evidence>
<proteinExistence type="inferred from homology"/>
<name>A0A2P5TL85_9GAMM</name>
<evidence type="ECO:0000313" key="8">
    <source>
        <dbReference type="Proteomes" id="UP000242231"/>
    </source>
</evidence>
<dbReference type="FunFam" id="3.40.50.12500:FF:000001">
    <property type="entry name" value="Putative hydantoin racemase"/>
    <property type="match status" value="1"/>
</dbReference>
<dbReference type="InterPro" id="IPR053714">
    <property type="entry name" value="Iso_Racemase_Enz_sf"/>
</dbReference>
<evidence type="ECO:0000313" key="7">
    <source>
        <dbReference type="EMBL" id="PPL16006.1"/>
    </source>
</evidence>
<organism evidence="7 8">
    <name type="scientific">Oceanisphaera arctica</name>
    <dbReference type="NCBI Taxonomy" id="641510"/>
    <lineage>
        <taxon>Bacteria</taxon>
        <taxon>Pseudomonadati</taxon>
        <taxon>Pseudomonadota</taxon>
        <taxon>Gammaproteobacteria</taxon>
        <taxon>Aeromonadales</taxon>
        <taxon>Aeromonadaceae</taxon>
        <taxon>Oceanisphaera</taxon>
    </lineage>
</organism>
<keyword evidence="8" id="KW-1185">Reference proteome</keyword>
<dbReference type="GO" id="GO:0036348">
    <property type="term" value="F:hydantoin racemase activity"/>
    <property type="evidence" value="ECO:0007669"/>
    <property type="project" value="UniProtKB-EC"/>
</dbReference>
<dbReference type="Pfam" id="PF01177">
    <property type="entry name" value="Asp_Glu_race"/>
    <property type="match status" value="1"/>
</dbReference>
<protein>
    <recommendedName>
        <fullName evidence="4">Hydantoin racemase</fullName>
        <ecNumber evidence="3">5.1.99.5</ecNumber>
    </recommendedName>
</protein>
<evidence type="ECO:0000256" key="3">
    <source>
        <dbReference type="ARBA" id="ARBA00066406"/>
    </source>
</evidence>
<evidence type="ECO:0000256" key="1">
    <source>
        <dbReference type="ARBA" id="ARBA00038414"/>
    </source>
</evidence>
<dbReference type="AlphaFoldDB" id="A0A2P5TL85"/>
<dbReference type="EMBL" id="MPZM01000021">
    <property type="protein sequence ID" value="PPL16006.1"/>
    <property type="molecule type" value="Genomic_DNA"/>
</dbReference>
<dbReference type="PANTHER" id="PTHR28047">
    <property type="entry name" value="PROTEIN DCG1"/>
    <property type="match status" value="1"/>
</dbReference>
<dbReference type="InterPro" id="IPR015942">
    <property type="entry name" value="Asp/Glu/hydantoin_racemase"/>
</dbReference>